<protein>
    <submittedName>
        <fullName evidence="1">Uncharacterized protein</fullName>
    </submittedName>
</protein>
<dbReference type="AlphaFoldDB" id="A0A0Q3X7Y7"/>
<dbReference type="EMBL" id="LMAW01000359">
    <property type="protein sequence ID" value="KQL59327.1"/>
    <property type="molecule type" value="Genomic_DNA"/>
</dbReference>
<reference evidence="1 2" key="1">
    <citation type="submission" date="2015-10" db="EMBL/GenBank/DDBJ databases">
        <authorList>
            <person name="Gilbert D.G."/>
        </authorList>
    </citation>
    <scope>NUCLEOTIDE SEQUENCE [LARGE SCALE GENOMIC DNA]</scope>
    <source>
        <strain evidence="1">FVVF132</strain>
    </source>
</reference>
<sequence>MHLAGSVAVTERTYLPNNGFHEILKVHPQFGNHFARQELSLSKFAVFHRTKHCLVEVQQVCRGTYAQMYEKPENSFECLRKFLLKNVIPIVSEFTTSQDKQRHSGNDGAFQALQNLAVHKVSSSFLFLCAGTAPEDVE</sequence>
<comment type="caution">
    <text evidence="1">The sequence shown here is derived from an EMBL/GenBank/DDBJ whole genome shotgun (WGS) entry which is preliminary data.</text>
</comment>
<evidence type="ECO:0000313" key="2">
    <source>
        <dbReference type="Proteomes" id="UP000051836"/>
    </source>
</evidence>
<accession>A0A0Q3X7Y7</accession>
<evidence type="ECO:0000313" key="1">
    <source>
        <dbReference type="EMBL" id="KQL59327.1"/>
    </source>
</evidence>
<dbReference type="Proteomes" id="UP000051836">
    <property type="component" value="Unassembled WGS sequence"/>
</dbReference>
<proteinExistence type="predicted"/>
<keyword evidence="2" id="KW-1185">Reference proteome</keyword>
<organism evidence="1 2">
    <name type="scientific">Amazona aestiva</name>
    <name type="common">Blue-fronted Amazon parrot</name>
    <dbReference type="NCBI Taxonomy" id="12930"/>
    <lineage>
        <taxon>Eukaryota</taxon>
        <taxon>Metazoa</taxon>
        <taxon>Chordata</taxon>
        <taxon>Craniata</taxon>
        <taxon>Vertebrata</taxon>
        <taxon>Euteleostomi</taxon>
        <taxon>Archelosauria</taxon>
        <taxon>Archosauria</taxon>
        <taxon>Dinosauria</taxon>
        <taxon>Saurischia</taxon>
        <taxon>Theropoda</taxon>
        <taxon>Coelurosauria</taxon>
        <taxon>Aves</taxon>
        <taxon>Neognathae</taxon>
        <taxon>Neoaves</taxon>
        <taxon>Telluraves</taxon>
        <taxon>Australaves</taxon>
        <taxon>Psittaciformes</taxon>
        <taxon>Psittacidae</taxon>
        <taxon>Amazona</taxon>
    </lineage>
</organism>
<gene>
    <name evidence="1" type="ORF">AAES_181559</name>
</gene>
<name>A0A0Q3X7Y7_AMAAE</name>